<dbReference type="RefSeq" id="WP_219000775.1">
    <property type="nucleotide sequence ID" value="NZ_CP079194.1"/>
</dbReference>
<name>A0A8F6TVC9_9RHOB</name>
<evidence type="ECO:0000313" key="2">
    <source>
        <dbReference type="EMBL" id="QXT38579.1"/>
    </source>
</evidence>
<organism evidence="2 3">
    <name type="scientific">Gymnodinialimonas ceratoperidinii</name>
    <dbReference type="NCBI Taxonomy" id="2856823"/>
    <lineage>
        <taxon>Bacteria</taxon>
        <taxon>Pseudomonadati</taxon>
        <taxon>Pseudomonadota</taxon>
        <taxon>Alphaproteobacteria</taxon>
        <taxon>Rhodobacterales</taxon>
        <taxon>Paracoccaceae</taxon>
        <taxon>Gymnodinialimonas</taxon>
    </lineage>
</organism>
<dbReference type="EMBL" id="CP079194">
    <property type="protein sequence ID" value="QXT38579.1"/>
    <property type="molecule type" value="Genomic_DNA"/>
</dbReference>
<protein>
    <submittedName>
        <fullName evidence="2">Uncharacterized protein</fullName>
    </submittedName>
</protein>
<gene>
    <name evidence="2" type="ORF">KYE46_11595</name>
</gene>
<dbReference type="AlphaFoldDB" id="A0A8F6TVC9"/>
<sequence length="231" mass="26262">MVPEARFADGLSITLSNAAPKEPWVAVAIVITKPDHRHRVTFVKEKPFEEVFRKELVDALRPILDSFSDRDGVYSNPDFTLNLPGISFSQLRVIYSDHGDKPSRVLVRFGTFAGNPHDALIDDDGFSHPLDRLNSKAYRDALDWVLIPALNIVSVDEVGGFEFSSRQDLETALTRLRESKEQLLYQVELVKRELGRLEAHSYARHQPRPTLVAAEPDQEDFQTLRVIRNLD</sequence>
<evidence type="ECO:0000256" key="1">
    <source>
        <dbReference type="SAM" id="Coils"/>
    </source>
</evidence>
<feature type="coiled-coil region" evidence="1">
    <location>
        <begin position="166"/>
        <end position="193"/>
    </location>
</feature>
<keyword evidence="1" id="KW-0175">Coiled coil</keyword>
<keyword evidence="3" id="KW-1185">Reference proteome</keyword>
<evidence type="ECO:0000313" key="3">
    <source>
        <dbReference type="Proteomes" id="UP000825009"/>
    </source>
</evidence>
<dbReference type="Proteomes" id="UP000825009">
    <property type="component" value="Chromosome"/>
</dbReference>
<dbReference type="KEGG" id="gce:KYE46_11595"/>
<reference evidence="2 3" key="1">
    <citation type="submission" date="2021-07" db="EMBL/GenBank/DDBJ databases">
        <title>A novel Jannaschia species isolated from marine dinoflagellate Ceratoperidinium margalefii.</title>
        <authorList>
            <person name="Jiang Y."/>
            <person name="Li Z."/>
        </authorList>
    </citation>
    <scope>NUCLEOTIDE SEQUENCE [LARGE SCALE GENOMIC DNA]</scope>
    <source>
        <strain evidence="2 3">J12C1-MA-4</strain>
    </source>
</reference>
<proteinExistence type="predicted"/>
<accession>A0A8F6TVC9</accession>